<name>A0A8J6CXH4_9ROSI</name>
<organism evidence="4 5">
    <name type="scientific">Gossypium anomalum</name>
    <dbReference type="NCBI Taxonomy" id="47600"/>
    <lineage>
        <taxon>Eukaryota</taxon>
        <taxon>Viridiplantae</taxon>
        <taxon>Streptophyta</taxon>
        <taxon>Embryophyta</taxon>
        <taxon>Tracheophyta</taxon>
        <taxon>Spermatophyta</taxon>
        <taxon>Magnoliopsida</taxon>
        <taxon>eudicotyledons</taxon>
        <taxon>Gunneridae</taxon>
        <taxon>Pentapetalae</taxon>
        <taxon>rosids</taxon>
        <taxon>malvids</taxon>
        <taxon>Malvales</taxon>
        <taxon>Malvaceae</taxon>
        <taxon>Malvoideae</taxon>
        <taxon>Gossypium</taxon>
    </lineage>
</organism>
<sequence>MAGDTFIEGDIIIDNNSLKDKVNIGIEQQDVINVDSIEDTNGQLTQKFCACNGSLKPCTRIQFDDLEGVETCYKAYSRQNDYTCSREGFRQKDCQKSDAKCMECAEIRIGCKVVMGLKNVEAKWIVSKFEDKHNHELLTPRSTIKNLVAITIMVEIKKKLFEKGHAQRLYKYFKECQTKILVSFIYMGNCFWANGRSRMAYQYFRDVVTFDAKYLTNQYFHHCIHDTITTEEFELEWNEIICKFIYSSLKVGACIFKKIVLCQNVNNTMDTLVSDFINQYEQALNARYVKEKEKDVKTMNSKAILRTYYNVEVVNLMKMESDAFFRKEGSTYAVAFTKSNKKAICSCHKFEFVWILCSHFWAVFVKKSLVKALDPQYVLERWTMNSKKRVVDGNFGDVI</sequence>
<protein>
    <recommendedName>
        <fullName evidence="2">Protein FAR1-RELATED SEQUENCE</fullName>
    </recommendedName>
</protein>
<dbReference type="PANTHER" id="PTHR31669:SF293">
    <property type="entry name" value="PROTEIN FAR1-RELATED SEQUENCE"/>
    <property type="match status" value="1"/>
</dbReference>
<evidence type="ECO:0000259" key="3">
    <source>
        <dbReference type="PROSITE" id="PS50966"/>
    </source>
</evidence>
<evidence type="ECO:0000313" key="5">
    <source>
        <dbReference type="Proteomes" id="UP000701853"/>
    </source>
</evidence>
<dbReference type="GO" id="GO:0006355">
    <property type="term" value="P:regulation of DNA-templated transcription"/>
    <property type="evidence" value="ECO:0007669"/>
    <property type="project" value="UniProtKB-UniRule"/>
</dbReference>
<dbReference type="EMBL" id="JAHUZN010000006">
    <property type="protein sequence ID" value="KAG8491077.1"/>
    <property type="molecule type" value="Genomic_DNA"/>
</dbReference>
<keyword evidence="5" id="KW-1185">Reference proteome</keyword>
<comment type="similarity">
    <text evidence="2">Belongs to the FHY3/FAR1 family.</text>
</comment>
<dbReference type="AlphaFoldDB" id="A0A8J6CXH4"/>
<keyword evidence="2" id="KW-0539">Nucleus</keyword>
<dbReference type="InterPro" id="IPR031052">
    <property type="entry name" value="FHY3/FAR1"/>
</dbReference>
<feature type="domain" description="SWIM-type" evidence="3">
    <location>
        <begin position="332"/>
        <end position="368"/>
    </location>
</feature>
<accession>A0A8J6CXH4</accession>
<dbReference type="InterPro" id="IPR004330">
    <property type="entry name" value="FAR1_DNA_bnd_dom"/>
</dbReference>
<reference evidence="4 5" key="1">
    <citation type="journal article" date="2021" name="bioRxiv">
        <title>The Gossypium anomalum genome as a resource for cotton improvement and evolutionary analysis of hybrid incompatibility.</title>
        <authorList>
            <person name="Grover C.E."/>
            <person name="Yuan D."/>
            <person name="Arick M.A."/>
            <person name="Miller E.R."/>
            <person name="Hu G."/>
            <person name="Peterson D.G."/>
            <person name="Wendel J.F."/>
            <person name="Udall J.A."/>
        </authorList>
    </citation>
    <scope>NUCLEOTIDE SEQUENCE [LARGE SCALE GENOMIC DNA]</scope>
    <source>
        <strain evidence="4">JFW-Udall</strain>
        <tissue evidence="4">Leaf</tissue>
    </source>
</reference>
<dbReference type="PROSITE" id="PS50966">
    <property type="entry name" value="ZF_SWIM"/>
    <property type="match status" value="1"/>
</dbReference>
<gene>
    <name evidence="4" type="ORF">CXB51_014235</name>
</gene>
<proteinExistence type="inferred from homology"/>
<comment type="subcellular location">
    <subcellularLocation>
        <location evidence="2">Nucleus</location>
    </subcellularLocation>
</comment>
<comment type="function">
    <text evidence="2">Putative transcription activator involved in regulating light control of development.</text>
</comment>
<dbReference type="OrthoDB" id="1002538at2759"/>
<evidence type="ECO:0000313" key="4">
    <source>
        <dbReference type="EMBL" id="KAG8491077.1"/>
    </source>
</evidence>
<dbReference type="GO" id="GO:0008270">
    <property type="term" value="F:zinc ion binding"/>
    <property type="evidence" value="ECO:0007669"/>
    <property type="project" value="UniProtKB-UniRule"/>
</dbReference>
<keyword evidence="2" id="KW-0862">Zinc</keyword>
<dbReference type="Proteomes" id="UP000701853">
    <property type="component" value="Chromosome 6"/>
</dbReference>
<dbReference type="InterPro" id="IPR007527">
    <property type="entry name" value="Znf_SWIM"/>
</dbReference>
<keyword evidence="1 2" id="KW-0863">Zinc-finger</keyword>
<dbReference type="GO" id="GO:0005634">
    <property type="term" value="C:nucleus"/>
    <property type="evidence" value="ECO:0007669"/>
    <property type="project" value="UniProtKB-SubCell"/>
</dbReference>
<dbReference type="PANTHER" id="PTHR31669">
    <property type="entry name" value="PROTEIN FAR1-RELATED SEQUENCE 10-RELATED"/>
    <property type="match status" value="1"/>
</dbReference>
<dbReference type="Pfam" id="PF03101">
    <property type="entry name" value="FAR1"/>
    <property type="match status" value="1"/>
</dbReference>
<evidence type="ECO:0000256" key="1">
    <source>
        <dbReference type="PROSITE-ProRule" id="PRU00325"/>
    </source>
</evidence>
<comment type="caution">
    <text evidence="4">The sequence shown here is derived from an EMBL/GenBank/DDBJ whole genome shotgun (WGS) entry which is preliminary data.</text>
</comment>
<evidence type="ECO:0000256" key="2">
    <source>
        <dbReference type="RuleBase" id="RU367018"/>
    </source>
</evidence>
<keyword evidence="2" id="KW-0479">Metal-binding</keyword>